<reference evidence="1 2" key="1">
    <citation type="submission" date="2023-03" db="EMBL/GenBank/DDBJ databases">
        <title>Genome sequence of Microbacterium sp. KACC 23027.</title>
        <authorList>
            <person name="Kim S."/>
            <person name="Heo J."/>
            <person name="Kwon S.-W."/>
        </authorList>
    </citation>
    <scope>NUCLEOTIDE SEQUENCE [LARGE SCALE GENOMIC DNA]</scope>
    <source>
        <strain evidence="1 2">KACC 23027</strain>
    </source>
</reference>
<organism evidence="1 2">
    <name type="scientific">Microbacterium horticulturae</name>
    <dbReference type="NCBI Taxonomy" id="3028316"/>
    <lineage>
        <taxon>Bacteria</taxon>
        <taxon>Bacillati</taxon>
        <taxon>Actinomycetota</taxon>
        <taxon>Actinomycetes</taxon>
        <taxon>Micrococcales</taxon>
        <taxon>Microbacteriaceae</taxon>
        <taxon>Microbacterium</taxon>
    </lineage>
</organism>
<evidence type="ECO:0000313" key="2">
    <source>
        <dbReference type="Proteomes" id="UP001214553"/>
    </source>
</evidence>
<evidence type="ECO:0000313" key="1">
    <source>
        <dbReference type="EMBL" id="WEG08628.1"/>
    </source>
</evidence>
<accession>A0ABY8C1X7</accession>
<sequence>MDYDRIDGPEGLEIRVARDDGYRTCAVCGGDCELDTSLSADGAGVRVAFVCLEHGIQSVIDPFADLR</sequence>
<dbReference type="EMBL" id="CP119108">
    <property type="protein sequence ID" value="WEG08628.1"/>
    <property type="molecule type" value="Genomic_DNA"/>
</dbReference>
<keyword evidence="2" id="KW-1185">Reference proteome</keyword>
<dbReference type="RefSeq" id="WP_275277957.1">
    <property type="nucleotide sequence ID" value="NZ_CP119108.1"/>
</dbReference>
<protein>
    <submittedName>
        <fullName evidence="1">Uncharacterized protein</fullName>
    </submittedName>
</protein>
<proteinExistence type="predicted"/>
<gene>
    <name evidence="1" type="ORF">PU630_15490</name>
</gene>
<dbReference type="Proteomes" id="UP001214553">
    <property type="component" value="Chromosome"/>
</dbReference>
<name>A0ABY8C1X7_9MICO</name>